<protein>
    <recommendedName>
        <fullName evidence="3">C2H2-type domain-containing protein</fullName>
    </recommendedName>
</protein>
<proteinExistence type="predicted"/>
<feature type="region of interest" description="Disordered" evidence="2">
    <location>
        <begin position="518"/>
        <end position="576"/>
    </location>
</feature>
<accession>A0ABR3JEM3</accession>
<feature type="compositionally biased region" description="Polar residues" evidence="2">
    <location>
        <begin position="523"/>
        <end position="532"/>
    </location>
</feature>
<feature type="region of interest" description="Disordered" evidence="2">
    <location>
        <begin position="441"/>
        <end position="470"/>
    </location>
</feature>
<keyword evidence="5" id="KW-1185">Reference proteome</keyword>
<keyword evidence="1" id="KW-0479">Metal-binding</keyword>
<dbReference type="Gene3D" id="3.30.160.60">
    <property type="entry name" value="Classic Zinc Finger"/>
    <property type="match status" value="1"/>
</dbReference>
<feature type="compositionally biased region" description="Polar residues" evidence="2">
    <location>
        <begin position="249"/>
        <end position="258"/>
    </location>
</feature>
<gene>
    <name evidence="4" type="ORF">HGRIS_005008</name>
</gene>
<evidence type="ECO:0000313" key="4">
    <source>
        <dbReference type="EMBL" id="KAL0953828.1"/>
    </source>
</evidence>
<dbReference type="PANTHER" id="PTHR36167:SF3">
    <property type="entry name" value="C2H2 FINGER DOMAIN TRANSCRIPTION FACTOR (EUROFUNG)-RELATED"/>
    <property type="match status" value="1"/>
</dbReference>
<sequence length="576" mass="62142">MLPQIAPQLDIPKYIADYTNNTNRPRALYDELNTISPSHSVSPLDEDNPSPLTPPPTADNNPFYPLKSNELYENSYSSYNQQSSGNYSFGPATSLRNPYLSDSPSPVDVHSNAAPQDHFSHASFNPNASPSQLNSLLDQRLAPRSYQHFPYAGPSPYSHPLHRSGSLRDLRMPFGSHLEPLNTNGLDEPLSPLNPNFSGLAPNGLPYSPVDTDSYGPSPPNTGTSSSSAPMTLSLTQGPTHPLAGSGMGSSPTETNSKTYSFVALPGNAVKKRPRRRYDEIERLYQCSWPDCAKAYGTLNHLNAHVTMQKHGSKRSPNEFKELRKQWRKAKKEAEAAAAQHSRRANHGHGLSSVSRDSGLFDYPNPSHSLPSHSHSHSHSHVRHPSLPGLNGLPSSISVPQMVGQDTRYALNMPLEDIRFPPDEHDDQGLNAYGLTARQRYGSAPGSLPASWSSSMRESTTSSGMQQQQQQNPFGLNLSNAGMMSSNGPLSMNRLPADSTLLTPLPGYEPPSMLAPLPGGDLSVSSTSTFQQPGGEANNAVPNGANGGQGYDVYDEDAGTRPSTGHASLGASGDEY</sequence>
<feature type="compositionally biased region" description="Low complexity" evidence="2">
    <location>
        <begin position="534"/>
        <end position="544"/>
    </location>
</feature>
<feature type="region of interest" description="Disordered" evidence="2">
    <location>
        <begin position="327"/>
        <end position="395"/>
    </location>
</feature>
<dbReference type="PROSITE" id="PS00028">
    <property type="entry name" value="ZINC_FINGER_C2H2_1"/>
    <property type="match status" value="1"/>
</dbReference>
<keyword evidence="1" id="KW-0863">Zinc-finger</keyword>
<feature type="domain" description="C2H2-type" evidence="3">
    <location>
        <begin position="285"/>
        <end position="316"/>
    </location>
</feature>
<dbReference type="InterPro" id="IPR039327">
    <property type="entry name" value="CON7-like"/>
</dbReference>
<evidence type="ECO:0000313" key="5">
    <source>
        <dbReference type="Proteomes" id="UP001556367"/>
    </source>
</evidence>
<evidence type="ECO:0000256" key="2">
    <source>
        <dbReference type="SAM" id="MobiDB-lite"/>
    </source>
</evidence>
<feature type="compositionally biased region" description="Basic residues" evidence="2">
    <location>
        <begin position="374"/>
        <end position="384"/>
    </location>
</feature>
<organism evidence="4 5">
    <name type="scientific">Hohenbuehelia grisea</name>
    <dbReference type="NCBI Taxonomy" id="104357"/>
    <lineage>
        <taxon>Eukaryota</taxon>
        <taxon>Fungi</taxon>
        <taxon>Dikarya</taxon>
        <taxon>Basidiomycota</taxon>
        <taxon>Agaricomycotina</taxon>
        <taxon>Agaricomycetes</taxon>
        <taxon>Agaricomycetidae</taxon>
        <taxon>Agaricales</taxon>
        <taxon>Pleurotineae</taxon>
        <taxon>Pleurotaceae</taxon>
        <taxon>Hohenbuehelia</taxon>
    </lineage>
</organism>
<feature type="compositionally biased region" description="Polar residues" evidence="2">
    <location>
        <begin position="122"/>
        <end position="133"/>
    </location>
</feature>
<keyword evidence="1" id="KW-0862">Zinc</keyword>
<feature type="region of interest" description="Disordered" evidence="2">
    <location>
        <begin position="33"/>
        <end position="67"/>
    </location>
</feature>
<comment type="caution">
    <text evidence="4">The sequence shown here is derived from an EMBL/GenBank/DDBJ whole genome shotgun (WGS) entry which is preliminary data.</text>
</comment>
<feature type="compositionally biased region" description="Low complexity" evidence="2">
    <location>
        <begin position="221"/>
        <end position="230"/>
    </location>
</feature>
<evidence type="ECO:0000259" key="3">
    <source>
        <dbReference type="PROSITE" id="PS50157"/>
    </source>
</evidence>
<dbReference type="PANTHER" id="PTHR36167">
    <property type="entry name" value="C2H2 FINGER DOMAIN TRANSCRIPTION FACTOR (EUROFUNG)-RELATED"/>
    <property type="match status" value="1"/>
</dbReference>
<reference evidence="5" key="1">
    <citation type="submission" date="2024-06" db="EMBL/GenBank/DDBJ databases">
        <title>Multi-omics analyses provide insights into the biosynthesis of the anticancer antibiotic pleurotin in Hohenbuehelia grisea.</title>
        <authorList>
            <person name="Weaver J.A."/>
            <person name="Alberti F."/>
        </authorList>
    </citation>
    <scope>NUCLEOTIDE SEQUENCE [LARGE SCALE GENOMIC DNA]</scope>
    <source>
        <strain evidence="5">T-177</strain>
    </source>
</reference>
<name>A0ABR3JEM3_9AGAR</name>
<dbReference type="EMBL" id="JASNQZ010000008">
    <property type="protein sequence ID" value="KAL0953828.1"/>
    <property type="molecule type" value="Genomic_DNA"/>
</dbReference>
<feature type="region of interest" description="Disordered" evidence="2">
    <location>
        <begin position="98"/>
        <end position="133"/>
    </location>
</feature>
<dbReference type="InterPro" id="IPR013087">
    <property type="entry name" value="Znf_C2H2_type"/>
</dbReference>
<feature type="compositionally biased region" description="Low complexity" evidence="2">
    <location>
        <begin position="451"/>
        <end position="470"/>
    </location>
</feature>
<feature type="region of interest" description="Disordered" evidence="2">
    <location>
        <begin position="180"/>
        <end position="258"/>
    </location>
</feature>
<dbReference type="Proteomes" id="UP001556367">
    <property type="component" value="Unassembled WGS sequence"/>
</dbReference>
<dbReference type="PROSITE" id="PS50157">
    <property type="entry name" value="ZINC_FINGER_C2H2_2"/>
    <property type="match status" value="1"/>
</dbReference>
<evidence type="ECO:0000256" key="1">
    <source>
        <dbReference type="PROSITE-ProRule" id="PRU00042"/>
    </source>
</evidence>